<keyword evidence="6 9" id="KW-1133">Transmembrane helix</keyword>
<dbReference type="Pfam" id="PF02653">
    <property type="entry name" value="BPD_transp_2"/>
    <property type="match status" value="1"/>
</dbReference>
<keyword evidence="5" id="KW-0029">Amino-acid transport</keyword>
<feature type="chain" id="PRO_5013261909" evidence="10">
    <location>
        <begin position="26"/>
        <end position="442"/>
    </location>
</feature>
<dbReference type="GO" id="GO:0006865">
    <property type="term" value="P:amino acid transport"/>
    <property type="evidence" value="ECO:0007669"/>
    <property type="project" value="UniProtKB-KW"/>
</dbReference>
<feature type="transmembrane region" description="Helical" evidence="9">
    <location>
        <begin position="290"/>
        <end position="309"/>
    </location>
</feature>
<keyword evidence="7 9" id="KW-0472">Membrane</keyword>
<evidence type="ECO:0000256" key="1">
    <source>
        <dbReference type="ARBA" id="ARBA00004651"/>
    </source>
</evidence>
<keyword evidence="12" id="KW-1185">Reference proteome</keyword>
<dbReference type="PANTHER" id="PTHR11795:SF445">
    <property type="entry name" value="AMINO ACID ABC TRANSPORTER PERMEASE PROTEIN"/>
    <property type="match status" value="1"/>
</dbReference>
<evidence type="ECO:0000313" key="12">
    <source>
        <dbReference type="Proteomes" id="UP000219621"/>
    </source>
</evidence>
<dbReference type="CDD" id="cd06582">
    <property type="entry name" value="TM_PBP1_LivH_like"/>
    <property type="match status" value="1"/>
</dbReference>
<comment type="similarity">
    <text evidence="8">Belongs to the binding-protein-dependent transport system permease family. LivHM subfamily.</text>
</comment>
<accession>A0A286GVY6</accession>
<gene>
    <name evidence="11" type="ORF">SAMN05421508_109142</name>
</gene>
<keyword evidence="3" id="KW-1003">Cell membrane</keyword>
<feature type="transmembrane region" description="Helical" evidence="9">
    <location>
        <begin position="149"/>
        <end position="168"/>
    </location>
</feature>
<feature type="transmembrane region" description="Helical" evidence="9">
    <location>
        <begin position="175"/>
        <end position="195"/>
    </location>
</feature>
<protein>
    <submittedName>
        <fullName evidence="11">Branched-chain amino acid transport system permease protein</fullName>
    </submittedName>
</protein>
<keyword evidence="10" id="KW-0732">Signal</keyword>
<feature type="transmembrane region" description="Helical" evidence="9">
    <location>
        <begin position="201"/>
        <end position="220"/>
    </location>
</feature>
<feature type="transmembrane region" description="Helical" evidence="9">
    <location>
        <begin position="339"/>
        <end position="361"/>
    </location>
</feature>
<dbReference type="InterPro" id="IPR052157">
    <property type="entry name" value="BCAA_transport_permease"/>
</dbReference>
<dbReference type="GO" id="GO:0022857">
    <property type="term" value="F:transmembrane transporter activity"/>
    <property type="evidence" value="ECO:0007669"/>
    <property type="project" value="InterPro"/>
</dbReference>
<proteinExistence type="inferred from homology"/>
<evidence type="ECO:0000256" key="8">
    <source>
        <dbReference type="ARBA" id="ARBA00037998"/>
    </source>
</evidence>
<dbReference type="PROSITE" id="PS51257">
    <property type="entry name" value="PROKAR_LIPOPROTEIN"/>
    <property type="match status" value="1"/>
</dbReference>
<evidence type="ECO:0000313" key="11">
    <source>
        <dbReference type="EMBL" id="SOD99717.1"/>
    </source>
</evidence>
<reference evidence="11 12" key="1">
    <citation type="submission" date="2017-09" db="EMBL/GenBank/DDBJ databases">
        <authorList>
            <person name="Ehlers B."/>
            <person name="Leendertz F.H."/>
        </authorList>
    </citation>
    <scope>NUCLEOTIDE SEQUENCE [LARGE SCALE GENOMIC DNA]</scope>
    <source>
        <strain evidence="11 12">USBA 140</strain>
    </source>
</reference>
<name>A0A286GVY6_9PROT</name>
<evidence type="ECO:0000256" key="2">
    <source>
        <dbReference type="ARBA" id="ARBA00022448"/>
    </source>
</evidence>
<comment type="subcellular location">
    <subcellularLocation>
        <location evidence="1">Cell membrane</location>
        <topology evidence="1">Multi-pass membrane protein</topology>
    </subcellularLocation>
</comment>
<evidence type="ECO:0000256" key="10">
    <source>
        <dbReference type="SAM" id="SignalP"/>
    </source>
</evidence>
<evidence type="ECO:0000256" key="4">
    <source>
        <dbReference type="ARBA" id="ARBA00022692"/>
    </source>
</evidence>
<sequence length="442" mass="45890">MRAAWLRPILVLAAVLGLAACGAGGGEGPRVDACKAVLALLDPGTRVQSARGPGVFEPTVDLAYKDATGQDHWLSCTFRRGVWPDLALVLTEVTGDRFGTVERMRLTWLSLALGLPRESTAPDLGGTASLGGVPLPDQVLYLLQQVNNGIVTACVYGLLAMGFTLVYAITGRINLALGGLYTIGAFAAGAVIAGSVMAGAFGSPVLLLLTLAAAAAWAALSGWTMERSFFRPLHAAGTQAPLIASLGMALAISEGFRILTGARDLWPPPLFGDPYAVLEGVDLALHVRQAQPAVVALTLAVYLALWHLLRSTRLGREQRACADDVGMARLSGVDVGRTIGVTFALAGACAGVAGTLVTLVYGGVNFFMGWTVGFKALAAAVVGGIGSVPGAMLGGLLIGMGEALWTAYLPGEWRDVAVFGLLIVFLTLKPRGLLGVARQMRD</sequence>
<evidence type="ECO:0000256" key="7">
    <source>
        <dbReference type="ARBA" id="ARBA00023136"/>
    </source>
</evidence>
<dbReference type="AlphaFoldDB" id="A0A286GVY6"/>
<keyword evidence="2" id="KW-0813">Transport</keyword>
<dbReference type="InterPro" id="IPR001851">
    <property type="entry name" value="ABC_transp_permease"/>
</dbReference>
<dbReference type="PANTHER" id="PTHR11795">
    <property type="entry name" value="BRANCHED-CHAIN AMINO ACID TRANSPORT SYSTEM PERMEASE PROTEIN LIVH"/>
    <property type="match status" value="1"/>
</dbReference>
<dbReference type="EMBL" id="OCNJ01000009">
    <property type="protein sequence ID" value="SOD99717.1"/>
    <property type="molecule type" value="Genomic_DNA"/>
</dbReference>
<evidence type="ECO:0000256" key="5">
    <source>
        <dbReference type="ARBA" id="ARBA00022970"/>
    </source>
</evidence>
<feature type="signal peptide" evidence="10">
    <location>
        <begin position="1"/>
        <end position="25"/>
    </location>
</feature>
<evidence type="ECO:0000256" key="3">
    <source>
        <dbReference type="ARBA" id="ARBA00022475"/>
    </source>
</evidence>
<evidence type="ECO:0000256" key="9">
    <source>
        <dbReference type="SAM" id="Phobius"/>
    </source>
</evidence>
<keyword evidence="4 9" id="KW-0812">Transmembrane</keyword>
<dbReference type="Proteomes" id="UP000219621">
    <property type="component" value="Unassembled WGS sequence"/>
</dbReference>
<organism evidence="11 12">
    <name type="scientific">Caenispirillum bisanense</name>
    <dbReference type="NCBI Taxonomy" id="414052"/>
    <lineage>
        <taxon>Bacteria</taxon>
        <taxon>Pseudomonadati</taxon>
        <taxon>Pseudomonadota</taxon>
        <taxon>Alphaproteobacteria</taxon>
        <taxon>Rhodospirillales</taxon>
        <taxon>Novispirillaceae</taxon>
        <taxon>Caenispirillum</taxon>
    </lineage>
</organism>
<evidence type="ECO:0000256" key="6">
    <source>
        <dbReference type="ARBA" id="ARBA00022989"/>
    </source>
</evidence>
<dbReference type="GO" id="GO:0005886">
    <property type="term" value="C:plasma membrane"/>
    <property type="evidence" value="ECO:0007669"/>
    <property type="project" value="UniProtKB-SubCell"/>
</dbReference>
<feature type="transmembrane region" description="Helical" evidence="9">
    <location>
        <begin position="240"/>
        <end position="259"/>
    </location>
</feature>
<dbReference type="RefSeq" id="WP_245913542.1">
    <property type="nucleotide sequence ID" value="NZ_OCNJ01000009.1"/>
</dbReference>